<dbReference type="EMBL" id="LAZR01004727">
    <property type="protein sequence ID" value="KKN06109.1"/>
    <property type="molecule type" value="Genomic_DNA"/>
</dbReference>
<protein>
    <submittedName>
        <fullName evidence="1">Uncharacterized protein</fullName>
    </submittedName>
</protein>
<sequence length="191" mass="22045">MRKIRKQKLYSMLKIISVKLTKYQQSWMDEIQDVDWFDGSENKAIDEGNYEEYLADDVEKPEDENIPVPQQNQGIPQPPSYMDEIPTANENLGIPMDTKEVIYANPQELVSDGINNREIIGFAYTNRHGAYAGFRTVEPHYTFLARTTGNEILVSFDRDVNDIRAFIVGNIHPNGVKYQDVIFEPREEIIV</sequence>
<dbReference type="AlphaFoldDB" id="A0A0F9MK51"/>
<accession>A0A0F9MK51</accession>
<organism evidence="1">
    <name type="scientific">marine sediment metagenome</name>
    <dbReference type="NCBI Taxonomy" id="412755"/>
    <lineage>
        <taxon>unclassified sequences</taxon>
        <taxon>metagenomes</taxon>
        <taxon>ecological metagenomes</taxon>
    </lineage>
</organism>
<gene>
    <name evidence="1" type="ORF">LCGC14_1080680</name>
</gene>
<comment type="caution">
    <text evidence="1">The sequence shown here is derived from an EMBL/GenBank/DDBJ whole genome shotgun (WGS) entry which is preliminary data.</text>
</comment>
<name>A0A0F9MK51_9ZZZZ</name>
<proteinExistence type="predicted"/>
<evidence type="ECO:0000313" key="1">
    <source>
        <dbReference type="EMBL" id="KKN06109.1"/>
    </source>
</evidence>
<reference evidence="1" key="1">
    <citation type="journal article" date="2015" name="Nature">
        <title>Complex archaea that bridge the gap between prokaryotes and eukaryotes.</title>
        <authorList>
            <person name="Spang A."/>
            <person name="Saw J.H."/>
            <person name="Jorgensen S.L."/>
            <person name="Zaremba-Niedzwiedzka K."/>
            <person name="Martijn J."/>
            <person name="Lind A.E."/>
            <person name="van Eijk R."/>
            <person name="Schleper C."/>
            <person name="Guy L."/>
            <person name="Ettema T.J."/>
        </authorList>
    </citation>
    <scope>NUCLEOTIDE SEQUENCE</scope>
</reference>